<evidence type="ECO:0000256" key="1">
    <source>
        <dbReference type="ARBA" id="ARBA00006139"/>
    </source>
</evidence>
<evidence type="ECO:0000256" key="9">
    <source>
        <dbReference type="RuleBase" id="RU004181"/>
    </source>
</evidence>
<dbReference type="Proteomes" id="UP000176303">
    <property type="component" value="Unassembled WGS sequence"/>
</dbReference>
<evidence type="ECO:0000256" key="3">
    <source>
        <dbReference type="ARBA" id="ARBA00022670"/>
    </source>
</evidence>
<feature type="transmembrane region" description="Helical" evidence="10">
    <location>
        <begin position="120"/>
        <end position="139"/>
    </location>
</feature>
<name>A0A1F7U770_9BACT</name>
<dbReference type="EMBL" id="MGDZ01000007">
    <property type="protein sequence ID" value="OGL74103.1"/>
    <property type="molecule type" value="Genomic_DNA"/>
</dbReference>
<evidence type="ECO:0000256" key="4">
    <source>
        <dbReference type="ARBA" id="ARBA00022692"/>
    </source>
</evidence>
<comment type="similarity">
    <text evidence="1 9">Belongs to the peptidase A8 family.</text>
</comment>
<feature type="transmembrane region" description="Helical" evidence="10">
    <location>
        <begin position="83"/>
        <end position="100"/>
    </location>
</feature>
<evidence type="ECO:0000256" key="8">
    <source>
        <dbReference type="ARBA" id="ARBA00023136"/>
    </source>
</evidence>
<sequence>MRRNGWVALFVAITVVLVDQISKWASYALPETGVRLFPGLTLVRLVNTGLPGSIPAPEFILLLLVVGALALCAVGLKKSLRNSCLFDSLGWTAIMGGGLSNLADRLVRGGVLDIIRIGPISYINLADLSVMAGIVLLLLKPKIFKPSKHFSSENANL</sequence>
<reference evidence="11 12" key="1">
    <citation type="journal article" date="2016" name="Nat. Commun.">
        <title>Thousands of microbial genomes shed light on interconnected biogeochemical processes in an aquifer system.</title>
        <authorList>
            <person name="Anantharaman K."/>
            <person name="Brown C.T."/>
            <person name="Hug L.A."/>
            <person name="Sharon I."/>
            <person name="Castelle C.J."/>
            <person name="Probst A.J."/>
            <person name="Thomas B.C."/>
            <person name="Singh A."/>
            <person name="Wilkins M.J."/>
            <person name="Karaoz U."/>
            <person name="Brodie E.L."/>
            <person name="Williams K.H."/>
            <person name="Hubbard S.S."/>
            <person name="Banfield J.F."/>
        </authorList>
    </citation>
    <scope>NUCLEOTIDE SEQUENCE [LARGE SCALE GENOMIC DNA]</scope>
</reference>
<dbReference type="GO" id="GO:0004190">
    <property type="term" value="F:aspartic-type endopeptidase activity"/>
    <property type="evidence" value="ECO:0007669"/>
    <property type="project" value="UniProtKB-KW"/>
</dbReference>
<dbReference type="PRINTS" id="PR00781">
    <property type="entry name" value="LIPOSIGPTASE"/>
</dbReference>
<dbReference type="PANTHER" id="PTHR33695">
    <property type="entry name" value="LIPOPROTEIN SIGNAL PEPTIDASE"/>
    <property type="match status" value="1"/>
</dbReference>
<evidence type="ECO:0000256" key="2">
    <source>
        <dbReference type="ARBA" id="ARBA00022475"/>
    </source>
</evidence>
<gene>
    <name evidence="11" type="ORF">A3D72_04535</name>
</gene>
<dbReference type="STRING" id="1802391.A3D72_04535"/>
<evidence type="ECO:0000313" key="12">
    <source>
        <dbReference type="Proteomes" id="UP000176303"/>
    </source>
</evidence>
<keyword evidence="4 10" id="KW-0812">Transmembrane</keyword>
<dbReference type="Pfam" id="PF01252">
    <property type="entry name" value="Peptidase_A8"/>
    <property type="match status" value="1"/>
</dbReference>
<evidence type="ECO:0000256" key="6">
    <source>
        <dbReference type="ARBA" id="ARBA00022801"/>
    </source>
</evidence>
<dbReference type="AlphaFoldDB" id="A0A1F7U770"/>
<dbReference type="PANTHER" id="PTHR33695:SF1">
    <property type="entry name" value="LIPOPROTEIN SIGNAL PEPTIDASE"/>
    <property type="match status" value="1"/>
</dbReference>
<evidence type="ECO:0000256" key="10">
    <source>
        <dbReference type="SAM" id="Phobius"/>
    </source>
</evidence>
<keyword evidence="8 10" id="KW-0472">Membrane</keyword>
<evidence type="ECO:0000256" key="5">
    <source>
        <dbReference type="ARBA" id="ARBA00022750"/>
    </source>
</evidence>
<keyword evidence="5" id="KW-0064">Aspartyl protease</keyword>
<protein>
    <submittedName>
        <fullName evidence="11">Uncharacterized protein</fullName>
    </submittedName>
</protein>
<keyword evidence="6" id="KW-0378">Hydrolase</keyword>
<evidence type="ECO:0000313" key="11">
    <source>
        <dbReference type="EMBL" id="OGL74103.1"/>
    </source>
</evidence>
<dbReference type="GO" id="GO:0006508">
    <property type="term" value="P:proteolysis"/>
    <property type="evidence" value="ECO:0007669"/>
    <property type="project" value="UniProtKB-KW"/>
</dbReference>
<organism evidence="11 12">
    <name type="scientific">Candidatus Uhrbacteria bacterium RIFCSPHIGHO2_02_FULL_57_19</name>
    <dbReference type="NCBI Taxonomy" id="1802391"/>
    <lineage>
        <taxon>Bacteria</taxon>
        <taxon>Candidatus Uhriibacteriota</taxon>
    </lineage>
</organism>
<feature type="transmembrane region" description="Helical" evidence="10">
    <location>
        <begin position="54"/>
        <end position="76"/>
    </location>
</feature>
<keyword evidence="7 10" id="KW-1133">Transmembrane helix</keyword>
<proteinExistence type="inferred from homology"/>
<keyword evidence="2" id="KW-1003">Cell membrane</keyword>
<comment type="caution">
    <text evidence="11">The sequence shown here is derived from an EMBL/GenBank/DDBJ whole genome shotgun (WGS) entry which is preliminary data.</text>
</comment>
<keyword evidence="3" id="KW-0645">Protease</keyword>
<accession>A0A1F7U770</accession>
<dbReference type="GO" id="GO:0016020">
    <property type="term" value="C:membrane"/>
    <property type="evidence" value="ECO:0007669"/>
    <property type="project" value="InterPro"/>
</dbReference>
<evidence type="ECO:0000256" key="7">
    <source>
        <dbReference type="ARBA" id="ARBA00022989"/>
    </source>
</evidence>
<dbReference type="InterPro" id="IPR001872">
    <property type="entry name" value="Peptidase_A8"/>
</dbReference>